<dbReference type="WBParaSite" id="SSLN_0001862501-mRNA-1">
    <property type="protein sequence ID" value="SSLN_0001862501-mRNA-1"/>
    <property type="gene ID" value="SSLN_0001862501"/>
</dbReference>
<name>A0A183TN99_SCHSO</name>
<accession>A0A183TN99</accession>
<evidence type="ECO:0000313" key="1">
    <source>
        <dbReference type="EMBL" id="VDM04333.1"/>
    </source>
</evidence>
<evidence type="ECO:0000313" key="3">
    <source>
        <dbReference type="WBParaSite" id="SSLN_0001862501-mRNA-1"/>
    </source>
</evidence>
<protein>
    <submittedName>
        <fullName evidence="3">UDENN domain-containing protein</fullName>
    </submittedName>
</protein>
<reference evidence="1 2" key="2">
    <citation type="submission" date="2018-11" db="EMBL/GenBank/DDBJ databases">
        <authorList>
            <consortium name="Pathogen Informatics"/>
        </authorList>
    </citation>
    <scope>NUCLEOTIDE SEQUENCE [LARGE SCALE GENOMIC DNA]</scope>
    <source>
        <strain evidence="1 2">NST_G2</strain>
    </source>
</reference>
<dbReference type="EMBL" id="UYSU01043407">
    <property type="protein sequence ID" value="VDM04333.1"/>
    <property type="molecule type" value="Genomic_DNA"/>
</dbReference>
<dbReference type="AlphaFoldDB" id="A0A183TN99"/>
<proteinExistence type="predicted"/>
<sequence>MHCRSTTFLYPICHAHKRQKPMMLPEQKYHFDAFDHISQSYTGQSQEQPTGTEDGASHPGTGCYMVEITALSDTRFFEQDQLEEMGAGYIFFCIGRPKAERRYAGVAFAIWNNVVGPLPFLPQGINDRLMSLRLPLRGDTFDTILSAYAPP</sequence>
<dbReference type="Proteomes" id="UP000275846">
    <property type="component" value="Unassembled WGS sequence"/>
</dbReference>
<reference evidence="3" key="1">
    <citation type="submission" date="2016-06" db="UniProtKB">
        <authorList>
            <consortium name="WormBaseParasite"/>
        </authorList>
    </citation>
    <scope>IDENTIFICATION</scope>
</reference>
<gene>
    <name evidence="1" type="ORF">SSLN_LOCUS17947</name>
</gene>
<organism evidence="3">
    <name type="scientific">Schistocephalus solidus</name>
    <name type="common">Tapeworm</name>
    <dbReference type="NCBI Taxonomy" id="70667"/>
    <lineage>
        <taxon>Eukaryota</taxon>
        <taxon>Metazoa</taxon>
        <taxon>Spiralia</taxon>
        <taxon>Lophotrochozoa</taxon>
        <taxon>Platyhelminthes</taxon>
        <taxon>Cestoda</taxon>
        <taxon>Eucestoda</taxon>
        <taxon>Diphyllobothriidea</taxon>
        <taxon>Diphyllobothriidae</taxon>
        <taxon>Schistocephalus</taxon>
    </lineage>
</organism>
<keyword evidence="2" id="KW-1185">Reference proteome</keyword>
<evidence type="ECO:0000313" key="2">
    <source>
        <dbReference type="Proteomes" id="UP000275846"/>
    </source>
</evidence>